<dbReference type="InterPro" id="IPR001810">
    <property type="entry name" value="F-box_dom"/>
</dbReference>
<feature type="region of interest" description="Disordered" evidence="4">
    <location>
        <begin position="651"/>
        <end position="680"/>
    </location>
</feature>
<dbReference type="PROSITE" id="PS00678">
    <property type="entry name" value="WD_REPEATS_1"/>
    <property type="match status" value="2"/>
</dbReference>
<dbReference type="CDD" id="cd00200">
    <property type="entry name" value="WD40"/>
    <property type="match status" value="1"/>
</dbReference>
<dbReference type="SMART" id="SM00256">
    <property type="entry name" value="FBOX"/>
    <property type="match status" value="1"/>
</dbReference>
<dbReference type="PANTHER" id="PTHR19849">
    <property type="entry name" value="PHOSPHOLIPASE A-2-ACTIVATING PROTEIN"/>
    <property type="match status" value="1"/>
</dbReference>
<dbReference type="PANTHER" id="PTHR19849:SF1">
    <property type="entry name" value="F-BOX_WD REPEAT-CONTAINING PROTEIN 7"/>
    <property type="match status" value="1"/>
</dbReference>
<dbReference type="Gene3D" id="1.20.1280.50">
    <property type="match status" value="1"/>
</dbReference>
<feature type="compositionally biased region" description="Low complexity" evidence="4">
    <location>
        <begin position="14"/>
        <end position="26"/>
    </location>
</feature>
<dbReference type="SUPFAM" id="SSF81383">
    <property type="entry name" value="F-box domain"/>
    <property type="match status" value="1"/>
</dbReference>
<keyword evidence="7" id="KW-1185">Reference proteome</keyword>
<dbReference type="InterPro" id="IPR036047">
    <property type="entry name" value="F-box-like_dom_sf"/>
</dbReference>
<dbReference type="GO" id="GO:0016874">
    <property type="term" value="F:ligase activity"/>
    <property type="evidence" value="ECO:0007669"/>
    <property type="project" value="UniProtKB-KW"/>
</dbReference>
<dbReference type="InterPro" id="IPR019775">
    <property type="entry name" value="WD40_repeat_CS"/>
</dbReference>
<evidence type="ECO:0000259" key="5">
    <source>
        <dbReference type="PROSITE" id="PS50181"/>
    </source>
</evidence>
<dbReference type="InterPro" id="IPR036322">
    <property type="entry name" value="WD40_repeat_dom_sf"/>
</dbReference>
<reference evidence="6" key="1">
    <citation type="submission" date="2020-05" db="EMBL/GenBank/DDBJ databases">
        <title>Phylogenomic resolution of chytrid fungi.</title>
        <authorList>
            <person name="Stajich J.E."/>
            <person name="Amses K."/>
            <person name="Simmons R."/>
            <person name="Seto K."/>
            <person name="Myers J."/>
            <person name="Bonds A."/>
            <person name="Quandt C.A."/>
            <person name="Barry K."/>
            <person name="Liu P."/>
            <person name="Grigoriev I."/>
            <person name="Longcore J.E."/>
            <person name="James T.Y."/>
        </authorList>
    </citation>
    <scope>NUCLEOTIDE SEQUENCE</scope>
    <source>
        <strain evidence="6">JEL0513</strain>
    </source>
</reference>
<feature type="compositionally biased region" description="Acidic residues" evidence="4">
    <location>
        <begin position="665"/>
        <end position="676"/>
    </location>
</feature>
<feature type="compositionally biased region" description="Low complexity" evidence="4">
    <location>
        <begin position="347"/>
        <end position="365"/>
    </location>
</feature>
<feature type="compositionally biased region" description="Low complexity" evidence="4">
    <location>
        <begin position="1355"/>
        <end position="1377"/>
    </location>
</feature>
<name>A0AAD5XHP3_9FUNG</name>
<dbReference type="GO" id="GO:0043161">
    <property type="term" value="P:proteasome-mediated ubiquitin-dependent protein catabolic process"/>
    <property type="evidence" value="ECO:0007669"/>
    <property type="project" value="TreeGrafter"/>
</dbReference>
<dbReference type="PROSITE" id="PS50294">
    <property type="entry name" value="WD_REPEATS_REGION"/>
    <property type="match status" value="4"/>
</dbReference>
<feature type="repeat" description="WD" evidence="3">
    <location>
        <begin position="1030"/>
        <end position="1071"/>
    </location>
</feature>
<dbReference type="Gene3D" id="2.130.10.10">
    <property type="entry name" value="YVTN repeat-like/Quinoprotein amine dehydrogenase"/>
    <property type="match status" value="1"/>
</dbReference>
<gene>
    <name evidence="6" type="primary">CDC4_3</name>
    <name evidence="6" type="ORF">HK100_012576</name>
</gene>
<dbReference type="SUPFAM" id="SSF50978">
    <property type="entry name" value="WD40 repeat-like"/>
    <property type="match status" value="1"/>
</dbReference>
<feature type="compositionally biased region" description="Low complexity" evidence="4">
    <location>
        <begin position="1398"/>
        <end position="1414"/>
    </location>
</feature>
<feature type="repeat" description="WD" evidence="3">
    <location>
        <begin position="853"/>
        <end position="892"/>
    </location>
</feature>
<dbReference type="Proteomes" id="UP001211907">
    <property type="component" value="Unassembled WGS sequence"/>
</dbReference>
<feature type="repeat" description="WD" evidence="3">
    <location>
        <begin position="990"/>
        <end position="1029"/>
    </location>
</feature>
<dbReference type="Pfam" id="PF00400">
    <property type="entry name" value="WD40"/>
    <property type="match status" value="5"/>
</dbReference>
<organism evidence="6 7">
    <name type="scientific">Physocladia obscura</name>
    <dbReference type="NCBI Taxonomy" id="109957"/>
    <lineage>
        <taxon>Eukaryota</taxon>
        <taxon>Fungi</taxon>
        <taxon>Fungi incertae sedis</taxon>
        <taxon>Chytridiomycota</taxon>
        <taxon>Chytridiomycota incertae sedis</taxon>
        <taxon>Chytridiomycetes</taxon>
        <taxon>Chytridiales</taxon>
        <taxon>Chytriomycetaceae</taxon>
        <taxon>Physocladia</taxon>
    </lineage>
</organism>
<dbReference type="GO" id="GO:0005634">
    <property type="term" value="C:nucleus"/>
    <property type="evidence" value="ECO:0007669"/>
    <property type="project" value="TreeGrafter"/>
</dbReference>
<dbReference type="GO" id="GO:0043130">
    <property type="term" value="F:ubiquitin binding"/>
    <property type="evidence" value="ECO:0007669"/>
    <property type="project" value="TreeGrafter"/>
</dbReference>
<evidence type="ECO:0000256" key="3">
    <source>
        <dbReference type="PROSITE-ProRule" id="PRU00221"/>
    </source>
</evidence>
<evidence type="ECO:0000313" key="6">
    <source>
        <dbReference type="EMBL" id="KAJ3138501.1"/>
    </source>
</evidence>
<feature type="region of interest" description="Disordered" evidence="4">
    <location>
        <begin position="1329"/>
        <end position="1381"/>
    </location>
</feature>
<keyword evidence="6" id="KW-0436">Ligase</keyword>
<evidence type="ECO:0000256" key="1">
    <source>
        <dbReference type="ARBA" id="ARBA00022574"/>
    </source>
</evidence>
<dbReference type="PROSITE" id="PS50181">
    <property type="entry name" value="FBOX"/>
    <property type="match status" value="1"/>
</dbReference>
<dbReference type="GO" id="GO:0010992">
    <property type="term" value="P:ubiquitin recycling"/>
    <property type="evidence" value="ECO:0007669"/>
    <property type="project" value="TreeGrafter"/>
</dbReference>
<dbReference type="Pfam" id="PF12937">
    <property type="entry name" value="F-box-like"/>
    <property type="match status" value="1"/>
</dbReference>
<evidence type="ECO:0000256" key="4">
    <source>
        <dbReference type="SAM" id="MobiDB-lite"/>
    </source>
</evidence>
<accession>A0AAD5XHP3</accession>
<sequence length="1441" mass="155299">MEGLTNSSHLAAPQAQRQQQQQQQQQILHVHVKTTAPASTFATVAPALVEGDSSAGGAAKVSIAPSPSNLPIRATQFALAPHAVTTTVVTTTTTKITEFPPLLLDRTAPNSKQFLKPLNIHDFPLANTPTPPALKRLCFDINGVPTRLSELDLYDTDLAKFNSKHVAINTDYSASVTSPNSLTQNHFQQHAQSVTAFSPGKIQALSGHLSNNIFDRVQTISPHKNLRKREHRGTTLSNHHAVQHHTTPQLNDDRDIIASTADILAQPSLPSIPLTPFPDPSLTVSVNNLPVPLIVPLPMQPDFTGGLVNDETSANLPPSPTMSPTHASPPPFIFQNYNHGNQTQFHRSAATSPTSRRSTTTAPSINSTIAATATASSSSSSSTVFSAAAATSASKATEIQQIPEPFLSIPSMIHAYDAFPPELQSYMLLNLLRRTPSRTLQFVSALVLPALKRDFLTDLPAELAYAVLARLDLRALARCARVCRGWRRVVDGEGAEIAVWKQRLVREGWLSMAEIAGVLERWVMWRRREAREREAAAAVEGSGCAGISNKDEAGWSMAGEKKGKGKEVGDDDCTVGCGAGKKGKLRIHTGVTRVDLSGLGGRGVRGQSGIGLGIGGSGSNSIGIVIPTATVTTATASANIFGAGTSSSGAIAVDDDFSEDGGAYDYDDDENSESDENSGPFYEFAEDAEEDDENSSSPVGDFGSVSTTIVAGGSAEFAEYFSANTSVAPPHKIVEKTAAWMKSLHEFATGLSENEVSIQRENGAFRRGTANRMKISPVRERLRAYIQSLSKSELSRLALQIPNLYKGIYRRHHIVRRNWAKGQHNTIEFPGEFSDDQSIHIYDTKTGRLRRKLIGHDGGVWALQYWGDSLVSGSTDRTVRVWDMDTGLCTHLFEGHTSTVRCLMIVPPSETTEYPFGTNGKSGGAGFHAGMEPSQPLIVTGSRDASLRVWRLPNPKSGSYHVPAGAAGSVNPLARSNTYNSPNPHFLHVLNGHTNSVRAIAGHGRVLVSGSYDCTVRVWDLIEGECVYTFRGHREKVYSVGYSHELSRAVSGSLDTTVKVWCTRTGVLLHNLEGHTSLVGLLELSSSYLVSAAADHSLRIWAPDSGACLAHLHGHPAAITCFHHDPKLNRIVSGSDGGVKLWELSSAEAGGANAPGGPGFEVRQGPNGPLPVHGRFTRDLVTDITGVWRVRMDERRLVCAVSKEGGSAWFRVLDFGESAEYGKFSEGLGDGGIGAWEEDEDENDDEEEELVMEEGADEVVGAGNAGEHMLVENNTGTAAGNFALGYHQLQQQQQPQQQHLPPIFSQNHQISFGGTQGTHYYNHIHNHSNHAGLMLPPPAPQTMHAHSMPRRRGSDSMLFSGSSSSSMLPPTSNSSNSRLPESWNADEFSGFRRNYAFGANSGSSSSGSVRGRASLQEIVDDVDQEEADQHPPDAPQPEEQE</sequence>
<dbReference type="PRINTS" id="PR00320">
    <property type="entry name" value="GPROTEINBRPT"/>
</dbReference>
<dbReference type="InterPro" id="IPR001680">
    <property type="entry name" value="WD40_rpt"/>
</dbReference>
<proteinExistence type="predicted"/>
<dbReference type="InterPro" id="IPR015943">
    <property type="entry name" value="WD40/YVTN_repeat-like_dom_sf"/>
</dbReference>
<feature type="repeat" description="WD" evidence="3">
    <location>
        <begin position="933"/>
        <end position="952"/>
    </location>
</feature>
<dbReference type="EMBL" id="JADGJH010000092">
    <property type="protein sequence ID" value="KAJ3138501.1"/>
    <property type="molecule type" value="Genomic_DNA"/>
</dbReference>
<keyword evidence="1 3" id="KW-0853">WD repeat</keyword>
<feature type="region of interest" description="Disordered" evidence="4">
    <location>
        <begin position="345"/>
        <end position="365"/>
    </location>
</feature>
<evidence type="ECO:0000313" key="7">
    <source>
        <dbReference type="Proteomes" id="UP001211907"/>
    </source>
</evidence>
<dbReference type="SMART" id="SM00320">
    <property type="entry name" value="WD40"/>
    <property type="match status" value="6"/>
</dbReference>
<evidence type="ECO:0000256" key="2">
    <source>
        <dbReference type="ARBA" id="ARBA00022737"/>
    </source>
</evidence>
<feature type="region of interest" description="Disordered" evidence="4">
    <location>
        <begin position="1395"/>
        <end position="1441"/>
    </location>
</feature>
<protein>
    <submittedName>
        <fullName evidence="6">SCF ubiquitin ligase complex subunit cdc4</fullName>
    </submittedName>
</protein>
<keyword evidence="2" id="KW-0677">Repeat</keyword>
<dbReference type="PROSITE" id="PS50082">
    <property type="entry name" value="WD_REPEATS_2"/>
    <property type="match status" value="5"/>
</dbReference>
<dbReference type="GO" id="GO:0005737">
    <property type="term" value="C:cytoplasm"/>
    <property type="evidence" value="ECO:0007669"/>
    <property type="project" value="TreeGrafter"/>
</dbReference>
<feature type="compositionally biased region" description="Pro residues" evidence="4">
    <location>
        <begin position="317"/>
        <end position="329"/>
    </location>
</feature>
<feature type="domain" description="F-box" evidence="5">
    <location>
        <begin position="453"/>
        <end position="503"/>
    </location>
</feature>
<feature type="repeat" description="WD" evidence="3">
    <location>
        <begin position="1072"/>
        <end position="1111"/>
    </location>
</feature>
<dbReference type="InterPro" id="IPR020472">
    <property type="entry name" value="WD40_PAC1"/>
</dbReference>
<feature type="region of interest" description="Disordered" evidence="4">
    <location>
        <begin position="308"/>
        <end position="329"/>
    </location>
</feature>
<comment type="caution">
    <text evidence="6">The sequence shown here is derived from an EMBL/GenBank/DDBJ whole genome shotgun (WGS) entry which is preliminary data.</text>
</comment>
<feature type="region of interest" description="Disordered" evidence="4">
    <location>
        <begin position="1"/>
        <end position="28"/>
    </location>
</feature>